<accession>A0A7R9DCR0</accession>
<evidence type="ECO:0000313" key="1">
    <source>
        <dbReference type="EMBL" id="CAD7412326.1"/>
    </source>
</evidence>
<organism evidence="1">
    <name type="scientific">Timema poppense</name>
    <name type="common">Walking stick</name>
    <dbReference type="NCBI Taxonomy" id="170557"/>
    <lineage>
        <taxon>Eukaryota</taxon>
        <taxon>Metazoa</taxon>
        <taxon>Ecdysozoa</taxon>
        <taxon>Arthropoda</taxon>
        <taxon>Hexapoda</taxon>
        <taxon>Insecta</taxon>
        <taxon>Pterygota</taxon>
        <taxon>Neoptera</taxon>
        <taxon>Polyneoptera</taxon>
        <taxon>Phasmatodea</taxon>
        <taxon>Timematodea</taxon>
        <taxon>Timematoidea</taxon>
        <taxon>Timematidae</taxon>
        <taxon>Timema</taxon>
    </lineage>
</organism>
<reference evidence="1" key="1">
    <citation type="submission" date="2020-11" db="EMBL/GenBank/DDBJ databases">
        <authorList>
            <person name="Tran Van P."/>
        </authorList>
    </citation>
    <scope>NUCLEOTIDE SEQUENCE</scope>
</reference>
<gene>
    <name evidence="1" type="ORF">TPSB3V08_LOCUS8361</name>
</gene>
<dbReference type="EMBL" id="OD005940">
    <property type="protein sequence ID" value="CAD7412326.1"/>
    <property type="molecule type" value="Genomic_DNA"/>
</dbReference>
<sequence>MAHTDSVECGVSSAFVFQTNETTLSEPECTKDGNKIIGHFPVPNFLQTLFARSNCLSRPDRFSNPDLPVISRPL</sequence>
<proteinExistence type="predicted"/>
<protein>
    <submittedName>
        <fullName evidence="1">Uncharacterized protein</fullName>
    </submittedName>
</protein>
<dbReference type="AlphaFoldDB" id="A0A7R9DCR0"/>
<name>A0A7R9DCR0_TIMPO</name>